<dbReference type="GO" id="GO:0012505">
    <property type="term" value="C:endomembrane system"/>
    <property type="evidence" value="ECO:0007669"/>
    <property type="project" value="TreeGrafter"/>
</dbReference>
<dbReference type="OrthoDB" id="754456at2759"/>
<dbReference type="EMBL" id="LR746272">
    <property type="protein sequence ID" value="CAA7401681.1"/>
    <property type="molecule type" value="Genomic_DNA"/>
</dbReference>
<comment type="similarity">
    <text evidence="11">Belongs to the monovalent cation:proton antiporter 2 (CPA2) transporter (TC 2.A.37) family. CHX (TC 2.A.37.4) subfamily.</text>
</comment>
<feature type="domain" description="Cation/H(+) antiporter C-terminal" evidence="15">
    <location>
        <begin position="637"/>
        <end position="786"/>
    </location>
</feature>
<dbReference type="PANTHER" id="PTHR32468:SF145">
    <property type="entry name" value="CATION_H(+) ANTIPORTER 28"/>
    <property type="match status" value="1"/>
</dbReference>
<dbReference type="InterPro" id="IPR057290">
    <property type="entry name" value="CHX17_C"/>
</dbReference>
<keyword evidence="17" id="KW-1185">Reference proteome</keyword>
<name>A0A7I8KVN6_SPIIN</name>
<feature type="transmembrane region" description="Helical" evidence="12">
    <location>
        <begin position="276"/>
        <end position="304"/>
    </location>
</feature>
<feature type="transmembrane region" description="Helical" evidence="12">
    <location>
        <begin position="24"/>
        <end position="44"/>
    </location>
</feature>
<dbReference type="Pfam" id="PF00999">
    <property type="entry name" value="Na_H_Exchanger"/>
    <property type="match status" value="1"/>
</dbReference>
<evidence type="ECO:0000256" key="3">
    <source>
        <dbReference type="ARBA" id="ARBA00004141"/>
    </source>
</evidence>
<evidence type="ECO:0000259" key="14">
    <source>
        <dbReference type="Pfam" id="PF23256"/>
    </source>
</evidence>
<accession>A0A7I8KVN6</accession>
<evidence type="ECO:0000313" key="16">
    <source>
        <dbReference type="EMBL" id="CAA7401681.1"/>
    </source>
</evidence>
<dbReference type="InterPro" id="IPR050794">
    <property type="entry name" value="CPA2_transporter"/>
</dbReference>
<evidence type="ECO:0000256" key="4">
    <source>
        <dbReference type="ARBA" id="ARBA00022448"/>
    </source>
</evidence>
<feature type="transmembrane region" description="Helical" evidence="12">
    <location>
        <begin position="324"/>
        <end position="342"/>
    </location>
</feature>
<reference evidence="16" key="1">
    <citation type="submission" date="2020-02" db="EMBL/GenBank/DDBJ databases">
        <authorList>
            <person name="Scholz U."/>
            <person name="Mascher M."/>
            <person name="Fiebig A."/>
        </authorList>
    </citation>
    <scope>NUCLEOTIDE SEQUENCE</scope>
</reference>
<evidence type="ECO:0000256" key="11">
    <source>
        <dbReference type="ARBA" id="ARBA00038341"/>
    </source>
</evidence>
<keyword evidence="4" id="KW-0813">Transport</keyword>
<evidence type="ECO:0000256" key="2">
    <source>
        <dbReference type="ARBA" id="ARBA00004119"/>
    </source>
</evidence>
<dbReference type="GO" id="GO:0006885">
    <property type="term" value="P:regulation of pH"/>
    <property type="evidence" value="ECO:0007669"/>
    <property type="project" value="TreeGrafter"/>
</dbReference>
<feature type="transmembrane region" description="Helical" evidence="12">
    <location>
        <begin position="152"/>
        <end position="171"/>
    </location>
</feature>
<evidence type="ECO:0000313" key="17">
    <source>
        <dbReference type="Proteomes" id="UP000663760"/>
    </source>
</evidence>
<dbReference type="AlphaFoldDB" id="A0A7I8KVN6"/>
<evidence type="ECO:0000256" key="5">
    <source>
        <dbReference type="ARBA" id="ARBA00022538"/>
    </source>
</evidence>
<keyword evidence="7" id="KW-0630">Potassium</keyword>
<dbReference type="GO" id="GO:0006813">
    <property type="term" value="P:potassium ion transport"/>
    <property type="evidence" value="ECO:0007669"/>
    <property type="project" value="UniProtKB-KW"/>
</dbReference>
<dbReference type="InterPro" id="IPR006153">
    <property type="entry name" value="Cation/H_exchanger_TM"/>
</dbReference>
<comment type="function">
    <text evidence="1">May function as sodium-coupled metabolite transporter across the chloroplast envelope.</text>
</comment>
<evidence type="ECO:0000256" key="12">
    <source>
        <dbReference type="SAM" id="Phobius"/>
    </source>
</evidence>
<dbReference type="Gene3D" id="3.40.50.12370">
    <property type="match status" value="1"/>
</dbReference>
<dbReference type="Pfam" id="PF23259">
    <property type="entry name" value="CHX17_C"/>
    <property type="match status" value="1"/>
</dbReference>
<feature type="transmembrane region" description="Helical" evidence="12">
    <location>
        <begin position="363"/>
        <end position="388"/>
    </location>
</feature>
<feature type="transmembrane region" description="Helical" evidence="12">
    <location>
        <begin position="191"/>
        <end position="212"/>
    </location>
</feature>
<organism evidence="16 17">
    <name type="scientific">Spirodela intermedia</name>
    <name type="common">Intermediate duckweed</name>
    <dbReference type="NCBI Taxonomy" id="51605"/>
    <lineage>
        <taxon>Eukaryota</taxon>
        <taxon>Viridiplantae</taxon>
        <taxon>Streptophyta</taxon>
        <taxon>Embryophyta</taxon>
        <taxon>Tracheophyta</taxon>
        <taxon>Spermatophyta</taxon>
        <taxon>Magnoliopsida</taxon>
        <taxon>Liliopsida</taxon>
        <taxon>Araceae</taxon>
        <taxon>Lemnoideae</taxon>
        <taxon>Spirodela</taxon>
    </lineage>
</organism>
<feature type="domain" description="Cation/H+ exchanger transmembrane" evidence="13">
    <location>
        <begin position="42"/>
        <end position="412"/>
    </location>
</feature>
<evidence type="ECO:0000256" key="7">
    <source>
        <dbReference type="ARBA" id="ARBA00022958"/>
    </source>
</evidence>
<proteinExistence type="inferred from homology"/>
<feature type="transmembrane region" description="Helical" evidence="12">
    <location>
        <begin position="408"/>
        <end position="439"/>
    </location>
</feature>
<keyword evidence="9" id="KW-0406">Ion transport</keyword>
<sequence length="799" mass="85654">MNEADATRVAKEEGCWLRSSIRTITYAAFAAGMLILILASRFLHLGLRRLRQPRIVSEFIVGLVVGNSRILRMILDSHAPSTLEAFAQITRASYMFVNGLEMDAGNILRRPGRDAIVAYAGTAAGVVFFLAMHRPLFHREMLSMVQMENGAAALIVALLLANTSSSVLTRLTTELKISKSDIGRLTVNAGIHNDMVTSLLLCFLSAAAYGGGGEDEKKAAHLLTPSMGLEWAVARALLAAVELAVQACLILKVAPPLMGWVNERNPEGKRMKGLDLSLSLLFLGGLCFLFSRLFFELSATAFLVGLFLPREGRLSTTLIRNFNFYLSAAGLPLYLCSAGLKTDLHAWSGVSVGRTRWTWASSFSMLAALFAVSTAGKVLGTLLSALRYGFRFPEALALGLLLNVKGHLHIFCTHAALVMLLLVMSTIVFIPLVVAAIVWRARRKGRGRRMALQWHDPAAELRVVVGIHGPHNVPAMIALVEATRGGKSQGPLAVYAMDLVELTERAGAALVRGHHGALDAVTVNDEAIRESSAVTTRALEAYAVDSGLTVRRLLTVSHFSNMHVDICNSAEDTLAVLVVLPFHRRQRLDGGMDPGHPGFRQVNEKVMKHAPCTVGILVDRGLGGPQGASASYATRRIAVVFVGGCDDREALFYAGRVAQHPGVQVTAIRFLHDAAGGGGGQEAETRVDDACFAEFYERHVAGGGDGVAYVEKYVANGAETVAALRAMEPLYDLFVVGRGGARSAAMTSGLSDWEECPELGPIGDILSSSDASATASVLVIQQHATKCPLPAADPDFAVI</sequence>
<feature type="domain" description="Cation/H(+) antiporter central" evidence="14">
    <location>
        <begin position="492"/>
        <end position="630"/>
    </location>
</feature>
<keyword evidence="5" id="KW-0633">Potassium transport</keyword>
<keyword evidence="10 12" id="KW-0472">Membrane</keyword>
<dbReference type="GO" id="GO:0009941">
    <property type="term" value="C:chloroplast envelope"/>
    <property type="evidence" value="ECO:0007669"/>
    <property type="project" value="UniProtKB-SubCell"/>
</dbReference>
<evidence type="ECO:0000256" key="1">
    <source>
        <dbReference type="ARBA" id="ARBA00003198"/>
    </source>
</evidence>
<dbReference type="GO" id="GO:0016020">
    <property type="term" value="C:membrane"/>
    <property type="evidence" value="ECO:0007669"/>
    <property type="project" value="UniProtKB-SubCell"/>
</dbReference>
<evidence type="ECO:0000256" key="6">
    <source>
        <dbReference type="ARBA" id="ARBA00022692"/>
    </source>
</evidence>
<dbReference type="GO" id="GO:1902600">
    <property type="term" value="P:proton transmembrane transport"/>
    <property type="evidence" value="ECO:0007669"/>
    <property type="project" value="InterPro"/>
</dbReference>
<evidence type="ECO:0000259" key="13">
    <source>
        <dbReference type="Pfam" id="PF00999"/>
    </source>
</evidence>
<dbReference type="Pfam" id="PF23256">
    <property type="entry name" value="CHX17_2nd"/>
    <property type="match status" value="1"/>
</dbReference>
<dbReference type="InterPro" id="IPR057291">
    <property type="entry name" value="CHX17_2nd"/>
</dbReference>
<feature type="transmembrane region" description="Helical" evidence="12">
    <location>
        <begin position="115"/>
        <end position="132"/>
    </location>
</feature>
<gene>
    <name evidence="16" type="ORF">SI8410_09012359</name>
</gene>
<evidence type="ECO:0000256" key="9">
    <source>
        <dbReference type="ARBA" id="ARBA00023065"/>
    </source>
</evidence>
<dbReference type="InterPro" id="IPR038770">
    <property type="entry name" value="Na+/solute_symporter_sf"/>
</dbReference>
<keyword evidence="8 12" id="KW-1133">Transmembrane helix</keyword>
<feature type="transmembrane region" description="Helical" evidence="12">
    <location>
        <begin position="232"/>
        <end position="255"/>
    </location>
</feature>
<evidence type="ECO:0000259" key="15">
    <source>
        <dbReference type="Pfam" id="PF23259"/>
    </source>
</evidence>
<evidence type="ECO:0000256" key="8">
    <source>
        <dbReference type="ARBA" id="ARBA00022989"/>
    </source>
</evidence>
<evidence type="ECO:0000256" key="10">
    <source>
        <dbReference type="ARBA" id="ARBA00023136"/>
    </source>
</evidence>
<protein>
    <submittedName>
        <fullName evidence="16">Uncharacterized protein</fullName>
    </submittedName>
</protein>
<dbReference type="GO" id="GO:0015297">
    <property type="term" value="F:antiporter activity"/>
    <property type="evidence" value="ECO:0007669"/>
    <property type="project" value="InterPro"/>
</dbReference>
<dbReference type="Gene3D" id="1.20.1530.20">
    <property type="match status" value="1"/>
</dbReference>
<comment type="subcellular location">
    <subcellularLocation>
        <location evidence="3">Membrane</location>
        <topology evidence="3">Multi-pass membrane protein</topology>
    </subcellularLocation>
    <subcellularLocation>
        <location evidence="2">Plastid</location>
        <location evidence="2">Chloroplast envelope</location>
    </subcellularLocation>
</comment>
<dbReference type="PANTHER" id="PTHR32468">
    <property type="entry name" value="CATION/H + ANTIPORTER"/>
    <property type="match status" value="1"/>
</dbReference>
<dbReference type="Proteomes" id="UP000663760">
    <property type="component" value="Chromosome 9"/>
</dbReference>
<keyword evidence="6 12" id="KW-0812">Transmembrane</keyword>